<comment type="caution">
    <text evidence="2">The sequence shown here is derived from an EMBL/GenBank/DDBJ whole genome shotgun (WGS) entry which is preliminary data.</text>
</comment>
<proteinExistence type="predicted"/>
<evidence type="ECO:0000259" key="1">
    <source>
        <dbReference type="Pfam" id="PF12596"/>
    </source>
</evidence>
<accession>A0ABQ9I8P4</accession>
<feature type="domain" description="Transposable element P transposase-like C-terminal" evidence="1">
    <location>
        <begin position="31"/>
        <end position="104"/>
    </location>
</feature>
<dbReference type="Proteomes" id="UP001159363">
    <property type="component" value="Chromosome 2"/>
</dbReference>
<protein>
    <recommendedName>
        <fullName evidence="1">Transposable element P transposase-like C-terminal domain-containing protein</fullName>
    </recommendedName>
</protein>
<dbReference type="EMBL" id="JARBHB010000002">
    <property type="protein sequence ID" value="KAJ8893015.1"/>
    <property type="molecule type" value="Genomic_DNA"/>
</dbReference>
<keyword evidence="3" id="KW-1185">Reference proteome</keyword>
<dbReference type="Pfam" id="PF12596">
    <property type="entry name" value="Tnp_P_element_C"/>
    <property type="match status" value="1"/>
</dbReference>
<evidence type="ECO:0000313" key="2">
    <source>
        <dbReference type="EMBL" id="KAJ8893015.1"/>
    </source>
</evidence>
<organism evidence="2 3">
    <name type="scientific">Dryococelus australis</name>
    <dbReference type="NCBI Taxonomy" id="614101"/>
    <lineage>
        <taxon>Eukaryota</taxon>
        <taxon>Metazoa</taxon>
        <taxon>Ecdysozoa</taxon>
        <taxon>Arthropoda</taxon>
        <taxon>Hexapoda</taxon>
        <taxon>Insecta</taxon>
        <taxon>Pterygota</taxon>
        <taxon>Neoptera</taxon>
        <taxon>Polyneoptera</taxon>
        <taxon>Phasmatodea</taxon>
        <taxon>Verophasmatodea</taxon>
        <taxon>Anareolatae</taxon>
        <taxon>Phasmatidae</taxon>
        <taxon>Eurycanthinae</taxon>
        <taxon>Dryococelus</taxon>
    </lineage>
</organism>
<name>A0ABQ9I8P4_9NEOP</name>
<gene>
    <name evidence="2" type="ORF">PR048_005596</name>
</gene>
<evidence type="ECO:0000313" key="3">
    <source>
        <dbReference type="Proteomes" id="UP001159363"/>
    </source>
</evidence>
<reference evidence="2 3" key="1">
    <citation type="submission" date="2023-02" db="EMBL/GenBank/DDBJ databases">
        <title>LHISI_Scaffold_Assembly.</title>
        <authorList>
            <person name="Stuart O.P."/>
            <person name="Cleave R."/>
            <person name="Magrath M.J.L."/>
            <person name="Mikheyev A.S."/>
        </authorList>
    </citation>
    <scope>NUCLEOTIDE SEQUENCE [LARGE SCALE GENOMIC DNA]</scope>
    <source>
        <strain evidence="2">Daus_M_001</strain>
        <tissue evidence="2">Leg muscle</tissue>
    </source>
</reference>
<sequence length="178" mass="19992">MIILGKSPGIVQSELNPIDAAAGSEGFTVSSVLKSAGIFGNSERHHDTEGDTDVLARIELLSANVENPVSEKCCIDGLQYLAGWLEKKFHSEFPELGSHTNAKNSLDMSQWVQHLSYGVLFEPSPSFLETRKLFFQRCLGPTFRINHRITQNHHHCFDRKICDKFCNTNNFHTSEISQ</sequence>
<dbReference type="InterPro" id="IPR022242">
    <property type="entry name" value="TNP-like_C"/>
</dbReference>